<reference evidence="3" key="2">
    <citation type="submission" date="2015-06" db="UniProtKB">
        <authorList>
            <consortium name="EnsemblMetazoa"/>
        </authorList>
    </citation>
    <scope>IDENTIFICATION</scope>
</reference>
<organism evidence="3 4">
    <name type="scientific">Tetranychus urticae</name>
    <name type="common">Two-spotted spider mite</name>
    <dbReference type="NCBI Taxonomy" id="32264"/>
    <lineage>
        <taxon>Eukaryota</taxon>
        <taxon>Metazoa</taxon>
        <taxon>Ecdysozoa</taxon>
        <taxon>Arthropoda</taxon>
        <taxon>Chelicerata</taxon>
        <taxon>Arachnida</taxon>
        <taxon>Acari</taxon>
        <taxon>Acariformes</taxon>
        <taxon>Trombidiformes</taxon>
        <taxon>Prostigmata</taxon>
        <taxon>Eleutherengona</taxon>
        <taxon>Raphignathae</taxon>
        <taxon>Tetranychoidea</taxon>
        <taxon>Tetranychidae</taxon>
        <taxon>Tetranychus</taxon>
    </lineage>
</organism>
<dbReference type="EnsemblMetazoa" id="tetur31g00720.1">
    <property type="protein sequence ID" value="tetur31g00720.1"/>
    <property type="gene ID" value="tetur31g00720"/>
</dbReference>
<feature type="signal peptide" evidence="2">
    <location>
        <begin position="1"/>
        <end position="31"/>
    </location>
</feature>
<keyword evidence="1" id="KW-0472">Membrane</keyword>
<dbReference type="KEGG" id="tut:107369265"/>
<evidence type="ECO:0000256" key="1">
    <source>
        <dbReference type="SAM" id="Phobius"/>
    </source>
</evidence>
<gene>
    <name evidence="3" type="primary">107369265</name>
</gene>
<evidence type="ECO:0000313" key="3">
    <source>
        <dbReference type="EnsemblMetazoa" id="tetur31g00720.1"/>
    </source>
</evidence>
<dbReference type="EMBL" id="CAEY01000889">
    <property type="status" value="NOT_ANNOTATED_CDS"/>
    <property type="molecule type" value="Genomic_DNA"/>
</dbReference>
<accession>T1L173</accession>
<keyword evidence="1" id="KW-0812">Transmembrane</keyword>
<keyword evidence="2" id="KW-0732">Signal</keyword>
<name>T1L173_TETUR</name>
<feature type="transmembrane region" description="Helical" evidence="1">
    <location>
        <begin position="930"/>
        <end position="952"/>
    </location>
</feature>
<evidence type="ECO:0008006" key="5">
    <source>
        <dbReference type="Google" id="ProtNLM"/>
    </source>
</evidence>
<dbReference type="OrthoDB" id="6413948at2759"/>
<dbReference type="Proteomes" id="UP000015104">
    <property type="component" value="Unassembled WGS sequence"/>
</dbReference>
<protein>
    <recommendedName>
        <fullName evidence="5">Apple domain-containing protein</fullName>
    </recommendedName>
</protein>
<sequence length="982" mass="110989">MSSFLPNEIYKMLFKLPILVILLSTIKTGSATDLVDLPLSISSKSAEIQATLTDADGTNKYFIQESISASGAKIRGKIVISGEKDSYKIYYKTGPSLNKKRLVIHDKICIPFTYKNNWDETLPGINKRLTNLILLMGPSILYRLDHSSHVWKSVEDKNIRGTMMKGATTEIDKVLNITCYYKKQLDGNSGVENPSRIEFSGYDPSSTSFSYKENLILDIYFQRENNHDELANEIHPLPGIGCPYYLSTSETSGPNLPELRADDVHFTMYEYMKGSTTYRTFSEIYASRTTRLLRIKANLLGVSTETIYDYPLGVAYLFEEDGSCSILGADLNSPGISSYGFFNLARLFLADNAFRYLGKLNLERRSGFSVDAWELIEYNFTINGIKADKAIITQYFVESRDSEIFAGHTLVSTTVAIYKLDSSKKTYTLTDEITRDYMNFASVGFEDEFHDIFTLKECKDLSSAKTLTLGFILQRKDGNYSSKKLTESHIYELKQDFIYNFILPKKISPLRVDNIQYNLNDAQVEIEVTFLDSPNLRDTFHSKTMDVSEDTLESRRYKMKAEDQYDCLDKLSNLQEAISVVIYSPSDSSCGYLHYFEDLKEDTQTGESCIVYHFPVRNLRRVDQELPLDKIHNTFLKDAGKSYNLLQSGYNLDDYKLIDVIDKTKNQVTSGVLLSRIRVDVKLKSEDQVTVTLPDVKTLADCYRTCHNSEQLACNTFSFCSNGDCRVSSLLTDESFNESHVEQEKTCSIYASEVLNDYLEVPHRKFKTQITIAGEKRIDACAESCHASPDCLSFQWCDYHCSFGGFYTDAATEYDEECSVFLPKVFEKYQKTGNKIVSDVIHTEFNLNFEQCASLCHGWSDGETGCKSFNYCPKSKTESSCSLTEFSVKSSNTETTEGGHCVNYELKVESNGKKSSASTEITKRTSGSGAFGIIILFLFVGGLLGFAAPFGYTKVKQMRSASEANESSIWTRRVIENSDNIN</sequence>
<proteinExistence type="predicted"/>
<dbReference type="AlphaFoldDB" id="T1L173"/>
<evidence type="ECO:0000313" key="4">
    <source>
        <dbReference type="Proteomes" id="UP000015104"/>
    </source>
</evidence>
<dbReference type="eggNOG" id="ENOG502S04E">
    <property type="taxonomic scope" value="Eukaryota"/>
</dbReference>
<keyword evidence="1" id="KW-1133">Transmembrane helix</keyword>
<evidence type="ECO:0000256" key="2">
    <source>
        <dbReference type="SAM" id="SignalP"/>
    </source>
</evidence>
<dbReference type="SUPFAM" id="SSF57414">
    <property type="entry name" value="Hairpin loop containing domain-like"/>
    <property type="match status" value="1"/>
</dbReference>
<feature type="chain" id="PRO_5004581349" description="Apple domain-containing protein" evidence="2">
    <location>
        <begin position="32"/>
        <end position="982"/>
    </location>
</feature>
<reference evidence="4" key="1">
    <citation type="submission" date="2011-08" db="EMBL/GenBank/DDBJ databases">
        <authorList>
            <person name="Rombauts S."/>
        </authorList>
    </citation>
    <scope>NUCLEOTIDE SEQUENCE</scope>
    <source>
        <strain evidence="4">London</strain>
    </source>
</reference>
<dbReference type="Gene3D" id="3.50.4.10">
    <property type="entry name" value="Hepatocyte Growth Factor"/>
    <property type="match status" value="1"/>
</dbReference>
<dbReference type="HOGENOM" id="CLU_011464_0_1_1"/>
<keyword evidence="4" id="KW-1185">Reference proteome</keyword>